<feature type="transmembrane region" description="Helical" evidence="1">
    <location>
        <begin position="40"/>
        <end position="58"/>
    </location>
</feature>
<name>A0A812XR32_9DINO</name>
<sequence>GLPQLLESAAGWARAPNAAIRHEMACWLLVSLGLALGSKGLRFVYGLGLILLVLHFGIQSCRVHDLVTLTRKMTDQTSAQALMGELLPLYLLAFALSNLRPRRPLPPIVGLLLGVLGSGWLSTLWVSNVGGNSPPYMDPRLYVWVDLPFLLGTVYFLKSSETETRCSGHLMGVMASSSLMAQMISHRILLEWVAALRGGEKTSMVDALLSLPGFGLLSILLAYVMTVFIGIPGTWLLGKLVTPWFSPAANFFFAAYVLFFAAYMVFEEEVFSIARQGMAFHGACPMAVFVKEPTLLLSRAYAGP</sequence>
<feature type="transmembrane region" description="Helical" evidence="1">
    <location>
        <begin position="141"/>
        <end position="157"/>
    </location>
</feature>
<organism evidence="2 3">
    <name type="scientific">Symbiodinium necroappetens</name>
    <dbReference type="NCBI Taxonomy" id="1628268"/>
    <lineage>
        <taxon>Eukaryota</taxon>
        <taxon>Sar</taxon>
        <taxon>Alveolata</taxon>
        <taxon>Dinophyceae</taxon>
        <taxon>Suessiales</taxon>
        <taxon>Symbiodiniaceae</taxon>
        <taxon>Symbiodinium</taxon>
    </lineage>
</organism>
<evidence type="ECO:0000256" key="1">
    <source>
        <dbReference type="SAM" id="Phobius"/>
    </source>
</evidence>
<feature type="transmembrane region" description="Helical" evidence="1">
    <location>
        <begin position="108"/>
        <end position="129"/>
    </location>
</feature>
<reference evidence="2" key="1">
    <citation type="submission" date="2021-02" db="EMBL/GenBank/DDBJ databases">
        <authorList>
            <person name="Dougan E. K."/>
            <person name="Rhodes N."/>
            <person name="Thang M."/>
            <person name="Chan C."/>
        </authorList>
    </citation>
    <scope>NUCLEOTIDE SEQUENCE</scope>
</reference>
<keyword evidence="1" id="KW-0812">Transmembrane</keyword>
<protein>
    <submittedName>
        <fullName evidence="2">Uncharacterized protein</fullName>
    </submittedName>
</protein>
<feature type="transmembrane region" description="Helical" evidence="1">
    <location>
        <begin position="244"/>
        <end position="266"/>
    </location>
</feature>
<feature type="transmembrane region" description="Helical" evidence="1">
    <location>
        <begin position="211"/>
        <end position="238"/>
    </location>
</feature>
<dbReference type="AlphaFoldDB" id="A0A812XR32"/>
<evidence type="ECO:0000313" key="2">
    <source>
        <dbReference type="EMBL" id="CAE7749422.1"/>
    </source>
</evidence>
<keyword evidence="1" id="KW-0472">Membrane</keyword>
<accession>A0A812XR32</accession>
<dbReference type="Proteomes" id="UP000601435">
    <property type="component" value="Unassembled WGS sequence"/>
</dbReference>
<keyword evidence="3" id="KW-1185">Reference proteome</keyword>
<feature type="non-terminal residue" evidence="2">
    <location>
        <position position="1"/>
    </location>
</feature>
<gene>
    <name evidence="2" type="ORF">SNEC2469_LOCUS21726</name>
</gene>
<dbReference type="OrthoDB" id="430418at2759"/>
<keyword evidence="1" id="KW-1133">Transmembrane helix</keyword>
<evidence type="ECO:0000313" key="3">
    <source>
        <dbReference type="Proteomes" id="UP000601435"/>
    </source>
</evidence>
<comment type="caution">
    <text evidence="2">The sequence shown here is derived from an EMBL/GenBank/DDBJ whole genome shotgun (WGS) entry which is preliminary data.</text>
</comment>
<dbReference type="EMBL" id="CAJNJA010038653">
    <property type="protein sequence ID" value="CAE7749422.1"/>
    <property type="molecule type" value="Genomic_DNA"/>
</dbReference>
<proteinExistence type="predicted"/>